<feature type="compositionally biased region" description="Basic and acidic residues" evidence="2">
    <location>
        <begin position="795"/>
        <end position="810"/>
    </location>
</feature>
<feature type="region of interest" description="Disordered" evidence="2">
    <location>
        <begin position="795"/>
        <end position="817"/>
    </location>
</feature>
<dbReference type="CDD" id="cd19757">
    <property type="entry name" value="Bbox1"/>
    <property type="match status" value="1"/>
</dbReference>
<dbReference type="EMBL" id="DAKRPA010000004">
    <property type="protein sequence ID" value="DBA04869.1"/>
    <property type="molecule type" value="Genomic_DNA"/>
</dbReference>
<feature type="region of interest" description="Disordered" evidence="2">
    <location>
        <begin position="619"/>
        <end position="657"/>
    </location>
</feature>
<dbReference type="Proteomes" id="UP001146120">
    <property type="component" value="Unassembled WGS sequence"/>
</dbReference>
<feature type="region of interest" description="Disordered" evidence="2">
    <location>
        <begin position="567"/>
        <end position="601"/>
    </location>
</feature>
<feature type="region of interest" description="Disordered" evidence="2">
    <location>
        <begin position="272"/>
        <end position="300"/>
    </location>
</feature>
<gene>
    <name evidence="4" type="ORF">N0F65_006871</name>
</gene>
<feature type="region of interest" description="Disordered" evidence="2">
    <location>
        <begin position="746"/>
        <end position="772"/>
    </location>
</feature>
<evidence type="ECO:0000313" key="5">
    <source>
        <dbReference type="Proteomes" id="UP001146120"/>
    </source>
</evidence>
<sequence>MASVTTGDDAVIEDSTAWAHDNAGSPVRPLDLTLGLLSHRDGFGDTDKRPSTASNMAAAVVNEPTSGTRSTRSDGRTKRSDTTKSTAPRPPSAGIRGWDDFDADRLLVRVPTDVNLPRDDAHNDNNEAKVQRRTAGRERRMSGASRTKADDDTGGDYDRKQRDSINTTPARERTQLPLSVASPRLFESQRSPLMYSHQLQNQYQYQQQLQHYVPPYQSQLLLSQSLALEQAQLRFKSGRAMNAGGNITALDFEPPFDSRMLLVRRNQLRAPLMRQPPTGGGPSTSLPGFSLSPSKHKQSRLPRIDPAPAAMPLFGFNIEDTQEARETIFGRFRLLWSLMATRPATAVATSAKAGKSAKATTTMREQPKSPFECSLVLIKVCKACGISLGAASNENMPFYQVKERDIAFDMFCHLVVRNSVQPTLHHFKRDRSVDDFVHAVDMIVESLLTRASPELIDPTAFPPTDVLRLKELNEVMPVFPHWKRGITVASSAPRPSSRKAGRNEEDGDRAVRASLPEREDGQRRDETPASSTTISLKHLLHPESIVQLPFDEARSLQDANMRQRVRLRHSWQPRKEEHAATVQASAGSPQKPSAVPETDATRPEDLLSAAVSIHSIAILQHEDNDKKHNKPESSAGDSNNACIDNDTNGVAVSPASPPKGGIANEEVLVCSACMHHQAELWCSSCFAVYCPMCWTAAHNSVVDMSCVHAPHSSLMVPAIGQLQQQDDEVRPPVSIVYLPTKPVGGGKLIKSTQRRNSARNSARSDTSQNTALASGRETFSVVAQPYLPQLIPRAKAEAHHSQFHRAHGDRQLSPSTKDSAADLLKALLLKTGTMATDSSPSAASPESWSSASPTMRAAKEAAKRQNLHTSAVLLDGNDLVGFHSPARRQAH</sequence>
<feature type="region of interest" description="Disordered" evidence="2">
    <location>
        <begin position="835"/>
        <end position="863"/>
    </location>
</feature>
<proteinExistence type="predicted"/>
<feature type="compositionally biased region" description="Basic and acidic residues" evidence="2">
    <location>
        <begin position="116"/>
        <end position="163"/>
    </location>
</feature>
<keyword evidence="5" id="KW-1185">Reference proteome</keyword>
<keyword evidence="1" id="KW-0479">Metal-binding</keyword>
<feature type="compositionally biased region" description="Polar residues" evidence="2">
    <location>
        <begin position="582"/>
        <end position="591"/>
    </location>
</feature>
<feature type="region of interest" description="Disordered" evidence="2">
    <location>
        <begin position="43"/>
        <end position="98"/>
    </location>
</feature>
<dbReference type="GO" id="GO:0008270">
    <property type="term" value="F:zinc ion binding"/>
    <property type="evidence" value="ECO:0007669"/>
    <property type="project" value="UniProtKB-KW"/>
</dbReference>
<accession>A0AAV2ZH10</accession>
<evidence type="ECO:0000259" key="3">
    <source>
        <dbReference type="PROSITE" id="PS50119"/>
    </source>
</evidence>
<feature type="compositionally biased region" description="Low complexity" evidence="2">
    <location>
        <begin position="838"/>
        <end position="853"/>
    </location>
</feature>
<dbReference type="InterPro" id="IPR000315">
    <property type="entry name" value="Znf_B-box"/>
</dbReference>
<organism evidence="4 5">
    <name type="scientific">Lagenidium giganteum</name>
    <dbReference type="NCBI Taxonomy" id="4803"/>
    <lineage>
        <taxon>Eukaryota</taxon>
        <taxon>Sar</taxon>
        <taxon>Stramenopiles</taxon>
        <taxon>Oomycota</taxon>
        <taxon>Peronosporomycetes</taxon>
        <taxon>Pythiales</taxon>
        <taxon>Pythiaceae</taxon>
    </lineage>
</organism>
<feature type="compositionally biased region" description="Basic and acidic residues" evidence="2">
    <location>
        <begin position="501"/>
        <end position="527"/>
    </location>
</feature>
<comment type="caution">
    <text evidence="4">The sequence shown here is derived from an EMBL/GenBank/DDBJ whole genome shotgun (WGS) entry which is preliminary data.</text>
</comment>
<feature type="compositionally biased region" description="Low complexity" evidence="2">
    <location>
        <begin position="283"/>
        <end position="293"/>
    </location>
</feature>
<reference evidence="4" key="1">
    <citation type="submission" date="2022-11" db="EMBL/GenBank/DDBJ databases">
        <authorList>
            <person name="Morgan W.R."/>
            <person name="Tartar A."/>
        </authorList>
    </citation>
    <scope>NUCLEOTIDE SEQUENCE</scope>
    <source>
        <strain evidence="4">ARSEF 373</strain>
    </source>
</reference>
<feature type="region of interest" description="Disordered" evidence="2">
    <location>
        <begin position="489"/>
        <end position="533"/>
    </location>
</feature>
<evidence type="ECO:0000256" key="2">
    <source>
        <dbReference type="SAM" id="MobiDB-lite"/>
    </source>
</evidence>
<evidence type="ECO:0000256" key="1">
    <source>
        <dbReference type="PROSITE-ProRule" id="PRU00024"/>
    </source>
</evidence>
<dbReference type="AlphaFoldDB" id="A0AAV2ZH10"/>
<keyword evidence="1" id="KW-0862">Zinc</keyword>
<feature type="region of interest" description="Disordered" evidence="2">
    <location>
        <begin position="115"/>
        <end position="176"/>
    </location>
</feature>
<reference evidence="4" key="2">
    <citation type="journal article" date="2023" name="Microbiol Resour">
        <title>Decontamination and Annotation of the Draft Genome Sequence of the Oomycete Lagenidium giganteum ARSEF 373.</title>
        <authorList>
            <person name="Morgan W.R."/>
            <person name="Tartar A."/>
        </authorList>
    </citation>
    <scope>NUCLEOTIDE SEQUENCE</scope>
    <source>
        <strain evidence="4">ARSEF 373</strain>
    </source>
</reference>
<keyword evidence="1" id="KW-0863">Zinc-finger</keyword>
<name>A0AAV2ZH10_9STRA</name>
<protein>
    <recommendedName>
        <fullName evidence="3">B box-type domain-containing protein</fullName>
    </recommendedName>
</protein>
<feature type="compositionally biased region" description="Polar residues" evidence="2">
    <location>
        <begin position="635"/>
        <end position="650"/>
    </location>
</feature>
<dbReference type="PROSITE" id="PS50119">
    <property type="entry name" value="ZF_BBOX"/>
    <property type="match status" value="1"/>
</dbReference>
<evidence type="ECO:0000313" key="4">
    <source>
        <dbReference type="EMBL" id="DBA04869.1"/>
    </source>
</evidence>
<feature type="domain" description="B box-type" evidence="3">
    <location>
        <begin position="665"/>
        <end position="709"/>
    </location>
</feature>
<feature type="compositionally biased region" description="Basic and acidic residues" evidence="2">
    <location>
        <begin position="71"/>
        <end position="82"/>
    </location>
</feature>